<dbReference type="AlphaFoldDB" id="A0A8B8SBC0"/>
<dbReference type="GO" id="GO:0030833">
    <property type="term" value="P:regulation of actin filament polymerization"/>
    <property type="evidence" value="ECO:0007669"/>
    <property type="project" value="InterPro"/>
</dbReference>
<feature type="compositionally biased region" description="Low complexity" evidence="1">
    <location>
        <begin position="19"/>
        <end position="33"/>
    </location>
</feature>
<dbReference type="KEGG" id="cfr:116660726"/>
<dbReference type="Proteomes" id="UP000694856">
    <property type="component" value="Chromosome 31"/>
</dbReference>
<name>A0A8B8SBC0_CAMFR</name>
<protein>
    <submittedName>
        <fullName evidence="3">Uncharacterized protein LOC116660726</fullName>
    </submittedName>
</protein>
<feature type="region of interest" description="Disordered" evidence="1">
    <location>
        <begin position="1"/>
        <end position="104"/>
    </location>
</feature>
<organism evidence="2 3">
    <name type="scientific">Camelus ferus</name>
    <name type="common">Wild bactrian camel</name>
    <name type="synonym">Camelus bactrianus ferus</name>
    <dbReference type="NCBI Taxonomy" id="419612"/>
    <lineage>
        <taxon>Eukaryota</taxon>
        <taxon>Metazoa</taxon>
        <taxon>Chordata</taxon>
        <taxon>Craniata</taxon>
        <taxon>Vertebrata</taxon>
        <taxon>Euteleostomi</taxon>
        <taxon>Mammalia</taxon>
        <taxon>Eutheria</taxon>
        <taxon>Laurasiatheria</taxon>
        <taxon>Artiodactyla</taxon>
        <taxon>Tylopoda</taxon>
        <taxon>Camelidae</taxon>
        <taxon>Camelus</taxon>
    </lineage>
</organism>
<evidence type="ECO:0000313" key="2">
    <source>
        <dbReference type="Proteomes" id="UP000694856"/>
    </source>
</evidence>
<accession>A0A8B8SBC0</accession>
<feature type="compositionally biased region" description="Low complexity" evidence="1">
    <location>
        <begin position="51"/>
        <end position="65"/>
    </location>
</feature>
<keyword evidence="2" id="KW-1185">Reference proteome</keyword>
<gene>
    <name evidence="3" type="primary">LOC116660726</name>
</gene>
<dbReference type="InterPro" id="IPR008081">
    <property type="entry name" value="Cytoplasmic_FMR1-int"/>
</dbReference>
<sequence>MGSAASRTPREPSGTQGDAASTGAPLLAPAGPRTARRPRPARPPSARGRRAGTAAAPPAAGTLPAPCSPLRSAAEPGGRQAALRRLPHSRPAVGCRRRRSAAPCPVAGSGAAVLIITGATVRTEPAPRQGSQRSGDSRVLRVRPGSRCSAQRPASARGLPRQSKRLCLCLGTWPARAFTAAAAASWVPALPGRLLAADYQGIAVVREELLKVARSLLRGTILQYEETLMEVMPEVCRLPRHNYGSPCILEIFQLQMKDVVEYAEQTTACFQNLREVGDAVLSCLPRQQRLVGAQPRPGPGGPRPGVVGEGRFRSLIYWDH</sequence>
<dbReference type="PANTHER" id="PTHR12195">
    <property type="entry name" value="CYTOPLASMIC FMR1-INTERACTING PROTEIN-RELATED"/>
    <property type="match status" value="1"/>
</dbReference>
<evidence type="ECO:0000256" key="1">
    <source>
        <dbReference type="SAM" id="MobiDB-lite"/>
    </source>
</evidence>
<dbReference type="Pfam" id="PF05994">
    <property type="entry name" value="FragX_IP"/>
    <property type="match status" value="1"/>
</dbReference>
<dbReference type="GO" id="GO:0031267">
    <property type="term" value="F:small GTPase binding"/>
    <property type="evidence" value="ECO:0007669"/>
    <property type="project" value="InterPro"/>
</dbReference>
<evidence type="ECO:0000313" key="3">
    <source>
        <dbReference type="RefSeq" id="XP_032326717.1"/>
    </source>
</evidence>
<proteinExistence type="predicted"/>
<reference evidence="3" key="1">
    <citation type="submission" date="2025-08" db="UniProtKB">
        <authorList>
            <consortium name="RefSeq"/>
        </authorList>
    </citation>
    <scope>IDENTIFICATION</scope>
    <source>
        <tissue evidence="3">Ear skin</tissue>
    </source>
</reference>
<feature type="region of interest" description="Disordered" evidence="1">
    <location>
        <begin position="122"/>
        <end position="157"/>
    </location>
</feature>
<dbReference type="GeneID" id="116660726"/>
<dbReference type="RefSeq" id="XP_032326717.1">
    <property type="nucleotide sequence ID" value="XM_032470826.1"/>
</dbReference>